<dbReference type="InterPro" id="IPR003772">
    <property type="entry name" value="YceD"/>
</dbReference>
<accession>A0A8T2VCT2</accession>
<evidence type="ECO:0008006" key="3">
    <source>
        <dbReference type="Google" id="ProtNLM"/>
    </source>
</evidence>
<dbReference type="OMA" id="GIQNEYV"/>
<keyword evidence="2" id="KW-1185">Reference proteome</keyword>
<dbReference type="PANTHER" id="PTHR34374:SF1">
    <property type="entry name" value="LARGE RIBOSOMAL RNA SUBUNIT ACCUMULATION PROTEIN YCED HOMOLOG 1, CHLOROPLASTIC"/>
    <property type="match status" value="1"/>
</dbReference>
<dbReference type="PANTHER" id="PTHR34374">
    <property type="entry name" value="LARGE RIBOSOMAL RNA SUBUNIT ACCUMULATION PROTEIN YCED HOMOLOG 1, CHLOROPLASTIC"/>
    <property type="match status" value="1"/>
</dbReference>
<evidence type="ECO:0000313" key="2">
    <source>
        <dbReference type="Proteomes" id="UP000825935"/>
    </source>
</evidence>
<protein>
    <recommendedName>
        <fullName evidence="3">Large ribosomal RNA subunit accumulation protein YCED homolog 1, chloroplastic</fullName>
    </recommendedName>
</protein>
<comment type="caution">
    <text evidence="1">The sequence shown here is derived from an EMBL/GenBank/DDBJ whole genome shotgun (WGS) entry which is preliminary data.</text>
</comment>
<dbReference type="Pfam" id="PF02620">
    <property type="entry name" value="YceD"/>
    <property type="match status" value="1"/>
</dbReference>
<dbReference type="OrthoDB" id="1931432at2759"/>
<sequence length="333" mass="36739">MDTLPAARRAWLSHSSTALNRASTLTRHCIDWNVRKQFRTSFSSSWNACGSSWSICNDKVVSPLNGPPQLIHSVSRSVFRACSGDPSLSSSSISPDDAVFEREEGMPVPGTVTFRRSATQKHYEYLTDLETLGVECFSSSLSRSVALSMGVPEAPTSEPTSTPVSISIDVEKEGRENLRLNGILRTALALNCGRCGVPVAERVFGEFSLLLTEQPVSEPTKRRIGVVLGDGVPTPDEEDDLEEVLDLDLDDKLHFPKTQKSIDISKYIRDTVYLELPLQCLCDLNCRGKCSECGANFNTGSCRCATLENMEDKRAFWGPLNKLKEQLDNDLRA</sequence>
<dbReference type="AlphaFoldDB" id="A0A8T2VCT2"/>
<dbReference type="EMBL" id="CM035407">
    <property type="protein sequence ID" value="KAH7443435.1"/>
    <property type="molecule type" value="Genomic_DNA"/>
</dbReference>
<gene>
    <name evidence="1" type="ORF">KP509_02G034500</name>
</gene>
<dbReference type="Proteomes" id="UP000825935">
    <property type="component" value="Chromosome 2"/>
</dbReference>
<proteinExistence type="predicted"/>
<evidence type="ECO:0000313" key="1">
    <source>
        <dbReference type="EMBL" id="KAH7443435.1"/>
    </source>
</evidence>
<reference evidence="1" key="1">
    <citation type="submission" date="2021-08" db="EMBL/GenBank/DDBJ databases">
        <title>WGS assembly of Ceratopteris richardii.</title>
        <authorList>
            <person name="Marchant D.B."/>
            <person name="Chen G."/>
            <person name="Jenkins J."/>
            <person name="Shu S."/>
            <person name="Leebens-Mack J."/>
            <person name="Grimwood J."/>
            <person name="Schmutz J."/>
            <person name="Soltis P."/>
            <person name="Soltis D."/>
            <person name="Chen Z.-H."/>
        </authorList>
    </citation>
    <scope>NUCLEOTIDE SEQUENCE</scope>
    <source>
        <strain evidence="1">Whitten #5841</strain>
        <tissue evidence="1">Leaf</tissue>
    </source>
</reference>
<organism evidence="1 2">
    <name type="scientific">Ceratopteris richardii</name>
    <name type="common">Triangle waterfern</name>
    <dbReference type="NCBI Taxonomy" id="49495"/>
    <lineage>
        <taxon>Eukaryota</taxon>
        <taxon>Viridiplantae</taxon>
        <taxon>Streptophyta</taxon>
        <taxon>Embryophyta</taxon>
        <taxon>Tracheophyta</taxon>
        <taxon>Polypodiopsida</taxon>
        <taxon>Polypodiidae</taxon>
        <taxon>Polypodiales</taxon>
        <taxon>Pteridineae</taxon>
        <taxon>Pteridaceae</taxon>
        <taxon>Parkerioideae</taxon>
        <taxon>Ceratopteris</taxon>
    </lineage>
</organism>
<name>A0A8T2VCT2_CERRI</name>